<dbReference type="AlphaFoldDB" id="A0A553QI89"/>
<dbReference type="Proteomes" id="UP000316079">
    <property type="component" value="Unassembled WGS sequence"/>
</dbReference>
<protein>
    <submittedName>
        <fullName evidence="2">Uncharacterized protein</fullName>
    </submittedName>
</protein>
<evidence type="ECO:0000313" key="2">
    <source>
        <dbReference type="EMBL" id="TRY89652.1"/>
    </source>
</evidence>
<dbReference type="OrthoDB" id="67700at2759"/>
<keyword evidence="1" id="KW-0812">Transmembrane</keyword>
<feature type="transmembrane region" description="Helical" evidence="1">
    <location>
        <begin position="15"/>
        <end position="35"/>
    </location>
</feature>
<keyword evidence="1" id="KW-1133">Transmembrane helix</keyword>
<accession>A0A553QI89</accession>
<comment type="caution">
    <text evidence="2">The sequence shown here is derived from an EMBL/GenBank/DDBJ whole genome shotgun (WGS) entry which is preliminary data.</text>
</comment>
<keyword evidence="3" id="KW-1185">Reference proteome</keyword>
<evidence type="ECO:0000313" key="3">
    <source>
        <dbReference type="Proteomes" id="UP000316079"/>
    </source>
</evidence>
<name>A0A553QI89_9TELE</name>
<reference evidence="2 3" key="1">
    <citation type="journal article" date="2019" name="Sci. Data">
        <title>Hybrid genome assembly and annotation of Danionella translucida.</title>
        <authorList>
            <person name="Kadobianskyi M."/>
            <person name="Schulze L."/>
            <person name="Schuelke M."/>
            <person name="Judkewitz B."/>
        </authorList>
    </citation>
    <scope>NUCLEOTIDE SEQUENCE [LARGE SCALE GENOMIC DNA]</scope>
    <source>
        <strain evidence="2 3">Bolton</strain>
    </source>
</reference>
<keyword evidence="1" id="KW-0472">Membrane</keyword>
<gene>
    <name evidence="2" type="ORF">DNTS_021528</name>
</gene>
<sequence>MLVQLYFCLHSSTIIMIYFFLCISPSICIQLYPALIQQRLIHPSLLVHRLHYLRAECRQISLRPGGVQAQRPNVMLTP</sequence>
<organism evidence="2 3">
    <name type="scientific">Danionella cerebrum</name>
    <dbReference type="NCBI Taxonomy" id="2873325"/>
    <lineage>
        <taxon>Eukaryota</taxon>
        <taxon>Metazoa</taxon>
        <taxon>Chordata</taxon>
        <taxon>Craniata</taxon>
        <taxon>Vertebrata</taxon>
        <taxon>Euteleostomi</taxon>
        <taxon>Actinopterygii</taxon>
        <taxon>Neopterygii</taxon>
        <taxon>Teleostei</taxon>
        <taxon>Ostariophysi</taxon>
        <taxon>Cypriniformes</taxon>
        <taxon>Danionidae</taxon>
        <taxon>Danioninae</taxon>
        <taxon>Danionella</taxon>
    </lineage>
</organism>
<proteinExistence type="predicted"/>
<evidence type="ECO:0000256" key="1">
    <source>
        <dbReference type="SAM" id="Phobius"/>
    </source>
</evidence>
<dbReference type="EMBL" id="SRMA01025949">
    <property type="protein sequence ID" value="TRY89652.1"/>
    <property type="molecule type" value="Genomic_DNA"/>
</dbReference>